<feature type="transmembrane region" description="Helical" evidence="8">
    <location>
        <begin position="122"/>
        <end position="140"/>
    </location>
</feature>
<keyword evidence="12" id="KW-1185">Reference proteome</keyword>
<sequence length="543" mass="60847">MKSWLRARLTHPVLNALTAVLITLCLNIPFFQKTYALISPNNAHTWLFQLSMPWVSFFVLFSLLMLAELVWLAFPLAIVFILLASSAQYFISAFGIVVDRSMIANMANTTTAESFALVTPEMIGYFIATAIIPIILLFLARRLTRQRYLPRIGYALIALLVSGAGLYLISDNFYKDYASLFRNNRELITNLSPSNGIAAGISWYKHERTANLPLIHIGEDAHQAADHLTGKPTLTILVVGETTRAQDVGLGGYQRQTTPLLAKDHVVYYPNTLSCGTSTAVSVPCMFSGMGHDHYNDELANHQEGLLDIVQRAGVHVFWRENDGGCKGACTRVPTEEMTSQNLPGMCIDGECYDQVLYHNLQSYIDKQTGNTLIVIHTIGSHGPTYNHRYPPQFKFYTPTCETNEVQHCSTEQLVNTYDNTIRYMDYIVDQGIQLLQANSQRFTTSLVYLSDHGESLGEDGVYLHGLPYMVAPIQQKHVPMLVWLSPDYQQRYAVNTGCMTEQANRMQSSQDNLFPTMLGLLGVQTKEYQPKLDLLNGCRGKA</sequence>
<feature type="transmembrane region" description="Helical" evidence="8">
    <location>
        <begin position="152"/>
        <end position="170"/>
    </location>
</feature>
<dbReference type="RefSeq" id="WP_214212284.1">
    <property type="nucleotide sequence ID" value="NZ_JABBFO010000002.1"/>
</dbReference>
<keyword evidence="3" id="KW-0997">Cell inner membrane</keyword>
<dbReference type="Proteomes" id="UP000786875">
    <property type="component" value="Unassembled WGS sequence"/>
</dbReference>
<protein>
    <submittedName>
        <fullName evidence="11">Phosphoethanolamine transferase EptA</fullName>
    </submittedName>
</protein>
<dbReference type="Pfam" id="PF08019">
    <property type="entry name" value="EptA_B_N"/>
    <property type="match status" value="1"/>
</dbReference>
<dbReference type="InterPro" id="IPR058130">
    <property type="entry name" value="PEA_transf_C"/>
</dbReference>
<dbReference type="InterPro" id="IPR000917">
    <property type="entry name" value="Sulfatase_N"/>
</dbReference>
<evidence type="ECO:0000256" key="4">
    <source>
        <dbReference type="ARBA" id="ARBA00022679"/>
    </source>
</evidence>
<evidence type="ECO:0000313" key="11">
    <source>
        <dbReference type="EMBL" id="MBT0726460.1"/>
    </source>
</evidence>
<proteinExistence type="predicted"/>
<organism evidence="11 12">
    <name type="scientific">Rosenbergiella australiborealis</name>
    <dbReference type="NCBI Taxonomy" id="1544696"/>
    <lineage>
        <taxon>Bacteria</taxon>
        <taxon>Pseudomonadati</taxon>
        <taxon>Pseudomonadota</taxon>
        <taxon>Gammaproteobacteria</taxon>
        <taxon>Enterobacterales</taxon>
        <taxon>Erwiniaceae</taxon>
        <taxon>Rosenbergiella</taxon>
    </lineage>
</organism>
<dbReference type="Gene3D" id="3.40.720.10">
    <property type="entry name" value="Alkaline Phosphatase, subunit A"/>
    <property type="match status" value="1"/>
</dbReference>
<dbReference type="CDD" id="cd16017">
    <property type="entry name" value="LptA"/>
    <property type="match status" value="1"/>
</dbReference>
<dbReference type="InterPro" id="IPR012549">
    <property type="entry name" value="EptA-like_N"/>
</dbReference>
<dbReference type="GO" id="GO:0016740">
    <property type="term" value="F:transferase activity"/>
    <property type="evidence" value="ECO:0007669"/>
    <property type="project" value="UniProtKB-KW"/>
</dbReference>
<feature type="transmembrane region" description="Helical" evidence="8">
    <location>
        <begin position="12"/>
        <end position="31"/>
    </location>
</feature>
<dbReference type="PANTHER" id="PTHR30443">
    <property type="entry name" value="INNER MEMBRANE PROTEIN"/>
    <property type="match status" value="1"/>
</dbReference>
<gene>
    <name evidence="11" type="primary">eptA</name>
    <name evidence="11" type="ORF">HGT73_03525</name>
</gene>
<evidence type="ECO:0000259" key="9">
    <source>
        <dbReference type="Pfam" id="PF00884"/>
    </source>
</evidence>
<keyword evidence="4 11" id="KW-0808">Transferase</keyword>
<keyword evidence="6 8" id="KW-1133">Transmembrane helix</keyword>
<evidence type="ECO:0000256" key="1">
    <source>
        <dbReference type="ARBA" id="ARBA00004429"/>
    </source>
</evidence>
<comment type="subcellular location">
    <subcellularLocation>
        <location evidence="1">Cell inner membrane</location>
        <topology evidence="1">Multi-pass membrane protein</topology>
    </subcellularLocation>
</comment>
<feature type="domain" description="Phosphoethanolamine transferase N-terminal" evidence="10">
    <location>
        <begin position="57"/>
        <end position="207"/>
    </location>
</feature>
<reference evidence="11 12" key="1">
    <citation type="submission" date="2020-04" db="EMBL/GenBank/DDBJ databases">
        <title>Genome sequencing of Rosenbergiella species.</title>
        <authorList>
            <person name="Alvarez-Perez S."/>
            <person name="Lievens B."/>
        </authorList>
    </citation>
    <scope>NUCLEOTIDE SEQUENCE [LARGE SCALE GENOMIC DNA]</scope>
    <source>
        <strain evidence="11 12">CdVSA20.1</strain>
    </source>
</reference>
<evidence type="ECO:0000259" key="10">
    <source>
        <dbReference type="Pfam" id="PF08019"/>
    </source>
</evidence>
<evidence type="ECO:0000256" key="8">
    <source>
        <dbReference type="SAM" id="Phobius"/>
    </source>
</evidence>
<dbReference type="PANTHER" id="PTHR30443:SF0">
    <property type="entry name" value="PHOSPHOETHANOLAMINE TRANSFERASE EPTA"/>
    <property type="match status" value="1"/>
</dbReference>
<evidence type="ECO:0000313" key="12">
    <source>
        <dbReference type="Proteomes" id="UP000786875"/>
    </source>
</evidence>
<dbReference type="InterPro" id="IPR017850">
    <property type="entry name" value="Alkaline_phosphatase_core_sf"/>
</dbReference>
<keyword evidence="7 8" id="KW-0472">Membrane</keyword>
<dbReference type="NCBIfam" id="NF008619">
    <property type="entry name" value="PRK11598.1"/>
    <property type="match status" value="1"/>
</dbReference>
<dbReference type="NCBIfam" id="NF028537">
    <property type="entry name" value="P_eth_NH2_trans"/>
    <property type="match status" value="1"/>
</dbReference>
<keyword evidence="5 8" id="KW-0812">Transmembrane</keyword>
<dbReference type="Pfam" id="PF00884">
    <property type="entry name" value="Sulfatase"/>
    <property type="match status" value="1"/>
</dbReference>
<dbReference type="EMBL" id="JABBFO010000002">
    <property type="protein sequence ID" value="MBT0726460.1"/>
    <property type="molecule type" value="Genomic_DNA"/>
</dbReference>
<keyword evidence="2" id="KW-1003">Cell membrane</keyword>
<feature type="domain" description="Sulfatase N-terminal" evidence="9">
    <location>
        <begin position="235"/>
        <end position="524"/>
    </location>
</feature>
<evidence type="ECO:0000256" key="7">
    <source>
        <dbReference type="ARBA" id="ARBA00023136"/>
    </source>
</evidence>
<dbReference type="SUPFAM" id="SSF53649">
    <property type="entry name" value="Alkaline phosphatase-like"/>
    <property type="match status" value="1"/>
</dbReference>
<dbReference type="InterPro" id="IPR040423">
    <property type="entry name" value="PEA_transferase"/>
</dbReference>
<feature type="transmembrane region" description="Helical" evidence="8">
    <location>
        <begin position="78"/>
        <end position="98"/>
    </location>
</feature>
<evidence type="ECO:0000256" key="3">
    <source>
        <dbReference type="ARBA" id="ARBA00022519"/>
    </source>
</evidence>
<evidence type="ECO:0000256" key="5">
    <source>
        <dbReference type="ARBA" id="ARBA00022692"/>
    </source>
</evidence>
<accession>A0ABS5T298</accession>
<evidence type="ECO:0000256" key="6">
    <source>
        <dbReference type="ARBA" id="ARBA00022989"/>
    </source>
</evidence>
<feature type="transmembrane region" description="Helical" evidence="8">
    <location>
        <begin position="51"/>
        <end position="71"/>
    </location>
</feature>
<evidence type="ECO:0000256" key="2">
    <source>
        <dbReference type="ARBA" id="ARBA00022475"/>
    </source>
</evidence>
<comment type="caution">
    <text evidence="11">The sequence shown here is derived from an EMBL/GenBank/DDBJ whole genome shotgun (WGS) entry which is preliminary data.</text>
</comment>
<name>A0ABS5T298_9GAMM</name>